<sequence>MVNFTDVIEPATLLKAPSKPEELSQGAILDTFNTCGDRARARALRKSLQRLADGRAPDDPLREMAREVLSGRVGLREAARIPAYAEALGERMKQGWREFDQLSPEERKNQEAAARTYLWEQKAEIDEERRTRGRAHHD</sequence>
<name>A0ACD5AIG2_9ACTN</name>
<dbReference type="EMBL" id="CP146022">
    <property type="protein sequence ID" value="WWQ67017.1"/>
    <property type="molecule type" value="Genomic_DNA"/>
</dbReference>
<accession>A0ACD5AIG2</accession>
<evidence type="ECO:0000313" key="2">
    <source>
        <dbReference type="Proteomes" id="UP001432251"/>
    </source>
</evidence>
<protein>
    <submittedName>
        <fullName evidence="1">Uncharacterized protein</fullName>
    </submittedName>
</protein>
<organism evidence="1 2">
    <name type="scientific">Streptomyces citrinus</name>
    <dbReference type="NCBI Taxonomy" id="3118173"/>
    <lineage>
        <taxon>Bacteria</taxon>
        <taxon>Bacillati</taxon>
        <taxon>Actinomycetota</taxon>
        <taxon>Actinomycetes</taxon>
        <taxon>Kitasatosporales</taxon>
        <taxon>Streptomycetaceae</taxon>
        <taxon>Streptomyces</taxon>
    </lineage>
</organism>
<proteinExistence type="predicted"/>
<evidence type="ECO:0000313" key="1">
    <source>
        <dbReference type="EMBL" id="WWQ67017.1"/>
    </source>
</evidence>
<dbReference type="Proteomes" id="UP001432251">
    <property type="component" value="Chromosome"/>
</dbReference>
<gene>
    <name evidence="1" type="ORF">V2W30_29260</name>
</gene>
<keyword evidence="2" id="KW-1185">Reference proteome</keyword>
<reference evidence="1" key="1">
    <citation type="journal article" date="2025" name="Int. J. Syst. Evol. Microbiol.">
        <title>Streptomyces citrinus sp. nov., with yellow diffusible pigment.</title>
        <authorList>
            <person name="He Y."/>
            <person name="Yang E."/>
            <person name="Xu J."/>
            <person name="Sun Y."/>
            <person name="Sun L."/>
        </authorList>
    </citation>
    <scope>NUCLEOTIDE SEQUENCE</scope>
    <source>
        <strain evidence="1">Q6</strain>
    </source>
</reference>